<dbReference type="InterPro" id="IPR006261">
    <property type="entry name" value="dGTPase"/>
</dbReference>
<dbReference type="Gene3D" id="1.10.3210.10">
    <property type="entry name" value="Hypothetical protein af1432"/>
    <property type="match status" value="1"/>
</dbReference>
<dbReference type="CDD" id="cd00077">
    <property type="entry name" value="HDc"/>
    <property type="match status" value="1"/>
</dbReference>
<dbReference type="Pfam" id="PF01966">
    <property type="entry name" value="HD"/>
    <property type="match status" value="1"/>
</dbReference>
<dbReference type="EMBL" id="CM001377">
    <property type="protein sequence ID" value="EHM09892.1"/>
    <property type="molecule type" value="Genomic_DNA"/>
</dbReference>
<evidence type="ECO:0000313" key="3">
    <source>
        <dbReference type="EMBL" id="EHM09892.1"/>
    </source>
</evidence>
<dbReference type="NCBIfam" id="NF002327">
    <property type="entry name" value="PRK01286.1-2"/>
    <property type="match status" value="1"/>
</dbReference>
<organism evidence="3 4">
    <name type="scientific">Thermanaerovibrio velox DSM 12556</name>
    <dbReference type="NCBI Taxonomy" id="926567"/>
    <lineage>
        <taxon>Bacteria</taxon>
        <taxon>Thermotogati</taxon>
        <taxon>Synergistota</taxon>
        <taxon>Synergistia</taxon>
        <taxon>Synergistales</taxon>
        <taxon>Synergistaceae</taxon>
        <taxon>Thermanaerovibrio</taxon>
    </lineage>
</organism>
<dbReference type="InterPro" id="IPR006674">
    <property type="entry name" value="HD_domain"/>
</dbReference>
<dbReference type="GO" id="GO:0016793">
    <property type="term" value="F:triphosphoric monoester hydrolase activity"/>
    <property type="evidence" value="ECO:0007669"/>
    <property type="project" value="InterPro"/>
</dbReference>
<keyword evidence="1 3" id="KW-0378">Hydrolase</keyword>
<gene>
    <name evidence="3" type="ORF">TheveDRAFT_0736</name>
</gene>
<dbReference type="PANTHER" id="PTHR35795:SF1">
    <property type="entry name" value="BIS(5'-NUCLEOSYL)-TETRAPHOSPHATASE, SYMMETRICAL"/>
    <property type="match status" value="1"/>
</dbReference>
<dbReference type="STRING" id="926567.TheveDRAFT_0736"/>
<keyword evidence="4" id="KW-1185">Reference proteome</keyword>
<protein>
    <submittedName>
        <fullName evidence="3">Deoxyguanosinetriphosphate triphosphohydrolase, putative</fullName>
    </submittedName>
</protein>
<dbReference type="SMART" id="SM00471">
    <property type="entry name" value="HDc"/>
    <property type="match status" value="1"/>
</dbReference>
<dbReference type="Proteomes" id="UP000005730">
    <property type="component" value="Chromosome"/>
</dbReference>
<evidence type="ECO:0000256" key="1">
    <source>
        <dbReference type="ARBA" id="ARBA00022801"/>
    </source>
</evidence>
<dbReference type="InterPro" id="IPR051094">
    <property type="entry name" value="Diverse_Catalytic_Enzymes"/>
</dbReference>
<dbReference type="Pfam" id="PF13286">
    <property type="entry name" value="HD_assoc"/>
    <property type="match status" value="1"/>
</dbReference>
<dbReference type="HOGENOM" id="CLU_028163_1_1_0"/>
<dbReference type="SUPFAM" id="SSF109604">
    <property type="entry name" value="HD-domain/PDEase-like"/>
    <property type="match status" value="1"/>
</dbReference>
<dbReference type="PANTHER" id="PTHR35795">
    <property type="entry name" value="SLR1885 PROTEIN"/>
    <property type="match status" value="1"/>
</dbReference>
<dbReference type="PROSITE" id="PS51831">
    <property type="entry name" value="HD"/>
    <property type="match status" value="1"/>
</dbReference>
<evidence type="ECO:0000313" key="4">
    <source>
        <dbReference type="Proteomes" id="UP000005730"/>
    </source>
</evidence>
<evidence type="ECO:0000259" key="2">
    <source>
        <dbReference type="PROSITE" id="PS51831"/>
    </source>
</evidence>
<feature type="domain" description="HD" evidence="2">
    <location>
        <begin position="87"/>
        <end position="212"/>
    </location>
</feature>
<sequence>MAFRPVCMGGSFLEVRRILERREEETLSPKACLASQSKGREVEEEPCAFRTCFQRDRDRIIHSKAFRRLKHKTQVLLLPEGDHIRTRLTHTLEVAQVARTISRALFLNEDLTEAIALGHDLGHTPFGHMGERVLSRLSLERGLGGFHHASQSLRVVDRLERDGRGLNLTWEVRMGILQHSKGQVDVSKGFDLDAPSTLEAWVVRVSDSIAYLNHDLDDAIRAGFVRPEELPARVARLGMKASQRIGAMVEDVICQSQSGDRIAFSGTMISVMEELRVFLNERLYRSKRVMEEEPKVDHLISSLFEHFERSKEDWDAQRIVDHISGMTDRYVPFVFSAYSGAQPMGY</sequence>
<accession>H0URD6</accession>
<dbReference type="InterPro" id="IPR026875">
    <property type="entry name" value="PHydrolase_assoc_dom"/>
</dbReference>
<proteinExistence type="predicted"/>
<name>H0URD6_9BACT</name>
<reference evidence="3 4" key="1">
    <citation type="submission" date="2011-10" db="EMBL/GenBank/DDBJ databases">
        <title>The Noncontiguous Finished genome of Thermanaerovibrio velox DSM 12556.</title>
        <authorList>
            <consortium name="US DOE Joint Genome Institute (JGI-PGF)"/>
            <person name="Lucas S."/>
            <person name="Copeland A."/>
            <person name="Lapidus A."/>
            <person name="Glavina del Rio T."/>
            <person name="Dalin E."/>
            <person name="Tice H."/>
            <person name="Bruce D."/>
            <person name="Goodwin L."/>
            <person name="Pitluck S."/>
            <person name="Peters L."/>
            <person name="Mikhailova N."/>
            <person name="Teshima H."/>
            <person name="Kyrpides N."/>
            <person name="Mavromatis K."/>
            <person name="Ivanova N."/>
            <person name="Markowitz V."/>
            <person name="Cheng J.-F."/>
            <person name="Hugenholtz P."/>
            <person name="Woyke T."/>
            <person name="Wu D."/>
            <person name="Spring S."/>
            <person name="Brambilla E.-M."/>
            <person name="Klenk H.-P."/>
            <person name="Eisen J.A."/>
        </authorList>
    </citation>
    <scope>NUCLEOTIDE SEQUENCE [LARGE SCALE GENOMIC DNA]</scope>
    <source>
        <strain evidence="3 4">DSM 12556</strain>
    </source>
</reference>
<dbReference type="AlphaFoldDB" id="H0URD6"/>
<dbReference type="eggNOG" id="COG0232">
    <property type="taxonomic scope" value="Bacteria"/>
</dbReference>
<dbReference type="NCBIfam" id="TIGR01353">
    <property type="entry name" value="dGTP_triPase"/>
    <property type="match status" value="1"/>
</dbReference>
<dbReference type="InterPro" id="IPR003607">
    <property type="entry name" value="HD/PDEase_dom"/>
</dbReference>